<dbReference type="AlphaFoldDB" id="A0A940X3R5"/>
<name>A0A940X3R5_9GAMM</name>
<proteinExistence type="predicted"/>
<feature type="transmembrane region" description="Helical" evidence="1">
    <location>
        <begin position="151"/>
        <end position="172"/>
    </location>
</feature>
<protein>
    <recommendedName>
        <fullName evidence="4">Intracellular septation protein A</fullName>
    </recommendedName>
</protein>
<dbReference type="Proteomes" id="UP000673447">
    <property type="component" value="Unassembled WGS sequence"/>
</dbReference>
<gene>
    <name evidence="2" type="ORF">J5837_13250</name>
</gene>
<dbReference type="RefSeq" id="WP_210537241.1">
    <property type="nucleotide sequence ID" value="NZ_JAGKTC010000003.1"/>
</dbReference>
<keyword evidence="1" id="KW-0472">Membrane</keyword>
<feature type="transmembrane region" description="Helical" evidence="1">
    <location>
        <begin position="30"/>
        <end position="46"/>
    </location>
</feature>
<feature type="transmembrane region" description="Helical" evidence="1">
    <location>
        <begin position="7"/>
        <end position="24"/>
    </location>
</feature>
<feature type="transmembrane region" description="Helical" evidence="1">
    <location>
        <begin position="75"/>
        <end position="96"/>
    </location>
</feature>
<evidence type="ECO:0000256" key="1">
    <source>
        <dbReference type="SAM" id="Phobius"/>
    </source>
</evidence>
<reference evidence="2" key="2">
    <citation type="submission" date="2021-03" db="EMBL/GenBank/DDBJ databases">
        <authorList>
            <person name="Cao W."/>
        </authorList>
    </citation>
    <scope>NUCLEOTIDE SEQUENCE</scope>
    <source>
        <strain evidence="2">110414</strain>
    </source>
</reference>
<dbReference type="EMBL" id="JAGKTC010000003">
    <property type="protein sequence ID" value="MBP3985374.1"/>
    <property type="molecule type" value="Genomic_DNA"/>
</dbReference>
<keyword evidence="3" id="KW-1185">Reference proteome</keyword>
<feature type="transmembrane region" description="Helical" evidence="1">
    <location>
        <begin position="51"/>
        <end position="69"/>
    </location>
</feature>
<sequence length="183" mass="20143">MSRVRATLVLLLSLAYPLLVYLALGRFEPRWLALLLFALALLRAATAREPVWLVAAAGAGALAVLTTLLNDALPLKLYPVLVNATLLAVFGISLRYPPTVVERLARLRHPQLPPSGVAYTRRVTQVWCGFFLFNGLIALATALYANDRAWALYNGFIAYLLMGLLFAGEWLVRRRVMAGQAHG</sequence>
<comment type="caution">
    <text evidence="2">The sequence shown here is derived from an EMBL/GenBank/DDBJ whole genome shotgun (WGS) entry which is preliminary data.</text>
</comment>
<keyword evidence="1" id="KW-1133">Transmembrane helix</keyword>
<reference evidence="2" key="1">
    <citation type="journal article" date="2016" name="Int. J. Syst. Evol. Microbiol.">
        <title>Pseudoxanthomonas helianthi sp. nov., isolated from roots of Jerusalem artichoke (Helianthus tuberosus).</title>
        <authorList>
            <person name="Kittiwongwattana C."/>
            <person name="Thawai C."/>
        </authorList>
    </citation>
    <scope>NUCLEOTIDE SEQUENCE</scope>
    <source>
        <strain evidence="2">110414</strain>
    </source>
</reference>
<feature type="transmembrane region" description="Helical" evidence="1">
    <location>
        <begin position="126"/>
        <end position="145"/>
    </location>
</feature>
<accession>A0A940X3R5</accession>
<organism evidence="2 3">
    <name type="scientific">Pseudoxanthomonas helianthi</name>
    <dbReference type="NCBI Taxonomy" id="1453541"/>
    <lineage>
        <taxon>Bacteria</taxon>
        <taxon>Pseudomonadati</taxon>
        <taxon>Pseudomonadota</taxon>
        <taxon>Gammaproteobacteria</taxon>
        <taxon>Lysobacterales</taxon>
        <taxon>Lysobacteraceae</taxon>
        <taxon>Pseudoxanthomonas</taxon>
    </lineage>
</organism>
<evidence type="ECO:0000313" key="3">
    <source>
        <dbReference type="Proteomes" id="UP000673447"/>
    </source>
</evidence>
<evidence type="ECO:0008006" key="4">
    <source>
        <dbReference type="Google" id="ProtNLM"/>
    </source>
</evidence>
<keyword evidence="1" id="KW-0812">Transmembrane</keyword>
<evidence type="ECO:0000313" key="2">
    <source>
        <dbReference type="EMBL" id="MBP3985374.1"/>
    </source>
</evidence>